<dbReference type="RefSeq" id="WP_151928706.1">
    <property type="nucleotide sequence ID" value="NZ_JABFCE010000022.1"/>
</dbReference>
<name>A0A7J5QCB4_9BACE</name>
<accession>A0A7J5QCB4</accession>
<dbReference type="EMBL" id="WDCP01000023">
    <property type="protein sequence ID" value="KAB6339241.1"/>
    <property type="molecule type" value="Genomic_DNA"/>
</dbReference>
<reference evidence="1 2" key="1">
    <citation type="journal article" date="2019" name="Nat. Med.">
        <title>A library of human gut bacterial isolates paired with longitudinal multiomics data enables mechanistic microbiome research.</title>
        <authorList>
            <person name="Poyet M."/>
            <person name="Groussin M."/>
            <person name="Gibbons S.M."/>
            <person name="Avila-Pacheco J."/>
            <person name="Jiang X."/>
            <person name="Kearney S.M."/>
            <person name="Perrotta A.R."/>
            <person name="Berdy B."/>
            <person name="Zhao S."/>
            <person name="Lieberman T.D."/>
            <person name="Swanson P.K."/>
            <person name="Smith M."/>
            <person name="Roesemann S."/>
            <person name="Alexander J.E."/>
            <person name="Rich S.A."/>
            <person name="Livny J."/>
            <person name="Vlamakis H."/>
            <person name="Clish C."/>
            <person name="Bullock K."/>
            <person name="Deik A."/>
            <person name="Scott J."/>
            <person name="Pierce K.A."/>
            <person name="Xavier R.J."/>
            <person name="Alm E.J."/>
        </authorList>
    </citation>
    <scope>NUCLEOTIDE SEQUENCE [LARGE SCALE GENOMIC DNA]</scope>
    <source>
        <strain evidence="1 2">BIOML-A16</strain>
    </source>
</reference>
<dbReference type="Proteomes" id="UP000438288">
    <property type="component" value="Unassembled WGS sequence"/>
</dbReference>
<dbReference type="AlphaFoldDB" id="A0A7J5QCB4"/>
<organism evidence="1 2">
    <name type="scientific">Bacteroides xylanisolvens</name>
    <dbReference type="NCBI Taxonomy" id="371601"/>
    <lineage>
        <taxon>Bacteria</taxon>
        <taxon>Pseudomonadati</taxon>
        <taxon>Bacteroidota</taxon>
        <taxon>Bacteroidia</taxon>
        <taxon>Bacteroidales</taxon>
        <taxon>Bacteroidaceae</taxon>
        <taxon>Bacteroides</taxon>
    </lineage>
</organism>
<sequence length="99" mass="11527">MSPEMPGGEYTHADVENLALLCKVWGFMKYYHPSVRAGEYDWDRELLCIMPSLVSLPSKEKRNEVLVKWIDQFDFKKKNGIYSLCASDSIKLLPDLDRR</sequence>
<gene>
    <name evidence="1" type="ORF">GAZ43_11985</name>
</gene>
<evidence type="ECO:0000313" key="2">
    <source>
        <dbReference type="Proteomes" id="UP000438288"/>
    </source>
</evidence>
<comment type="caution">
    <text evidence="1">The sequence shown here is derived from an EMBL/GenBank/DDBJ whole genome shotgun (WGS) entry which is preliminary data.</text>
</comment>
<proteinExistence type="predicted"/>
<protein>
    <submittedName>
        <fullName evidence="1">Uncharacterized protein</fullName>
    </submittedName>
</protein>
<evidence type="ECO:0000313" key="1">
    <source>
        <dbReference type="EMBL" id="KAB6339241.1"/>
    </source>
</evidence>